<dbReference type="InterPro" id="IPR011701">
    <property type="entry name" value="MFS"/>
</dbReference>
<dbReference type="Proteomes" id="UP000660729">
    <property type="component" value="Unassembled WGS sequence"/>
</dbReference>
<evidence type="ECO:0000256" key="1">
    <source>
        <dbReference type="ARBA" id="ARBA00004141"/>
    </source>
</evidence>
<dbReference type="AlphaFoldDB" id="A0A8H6RIR7"/>
<feature type="transmembrane region" description="Helical" evidence="6">
    <location>
        <begin position="159"/>
        <end position="180"/>
    </location>
</feature>
<keyword evidence="9" id="KW-1185">Reference proteome</keyword>
<name>A0A8H6RIR7_9PEZI</name>
<evidence type="ECO:0000256" key="5">
    <source>
        <dbReference type="SAM" id="MobiDB-lite"/>
    </source>
</evidence>
<feature type="transmembrane region" description="Helical" evidence="6">
    <location>
        <begin position="387"/>
        <end position="406"/>
    </location>
</feature>
<evidence type="ECO:0000259" key="7">
    <source>
        <dbReference type="PROSITE" id="PS50850"/>
    </source>
</evidence>
<feature type="transmembrane region" description="Helical" evidence="6">
    <location>
        <begin position="305"/>
        <end position="328"/>
    </location>
</feature>
<dbReference type="Gene3D" id="1.20.1250.20">
    <property type="entry name" value="MFS general substrate transporter like domains"/>
    <property type="match status" value="1"/>
</dbReference>
<dbReference type="EMBL" id="JABCIY010000155">
    <property type="protein sequence ID" value="KAF7191749.1"/>
    <property type="molecule type" value="Genomic_DNA"/>
</dbReference>
<proteinExistence type="predicted"/>
<feature type="transmembrane region" description="Helical" evidence="6">
    <location>
        <begin position="446"/>
        <end position="468"/>
    </location>
</feature>
<dbReference type="Pfam" id="PF07690">
    <property type="entry name" value="MFS_1"/>
    <property type="match status" value="1"/>
</dbReference>
<accession>A0A8H6RIR7</accession>
<feature type="transmembrane region" description="Helical" evidence="6">
    <location>
        <begin position="105"/>
        <end position="123"/>
    </location>
</feature>
<feature type="transmembrane region" description="Helical" evidence="6">
    <location>
        <begin position="418"/>
        <end position="439"/>
    </location>
</feature>
<feature type="transmembrane region" description="Helical" evidence="6">
    <location>
        <begin position="66"/>
        <end position="85"/>
    </location>
</feature>
<feature type="transmembrane region" description="Helical" evidence="6">
    <location>
        <begin position="192"/>
        <end position="209"/>
    </location>
</feature>
<keyword evidence="2 6" id="KW-0812">Transmembrane</keyword>
<dbReference type="GO" id="GO:0022857">
    <property type="term" value="F:transmembrane transporter activity"/>
    <property type="evidence" value="ECO:0007669"/>
    <property type="project" value="InterPro"/>
</dbReference>
<feature type="transmembrane region" description="Helical" evidence="6">
    <location>
        <begin position="135"/>
        <end position="153"/>
    </location>
</feature>
<feature type="compositionally biased region" description="Polar residues" evidence="5">
    <location>
        <begin position="13"/>
        <end position="32"/>
    </location>
</feature>
<sequence>MQSILQYRRLRQSVRNSHQPSDPESDSDNSLSKPKEKKEQNGSKYLILTTEHLSDHENPQKWSYGYKWTVTALVGSAGFVVAWASAIDSEVSPQIMQDFNVSQEIALLGTTLFMVMFGIGAVISAPFSEILGRNPIYIISLTCFGLFTMGAGLSRDTVSWVVCRSFAGIFACPPLTNFGGTTADLWSPRERTYVFPVLACLSFVGPFLAPTIADFIGPSTLVSWQWTEWITLIMTGTLVLLIILFAPETHAPILLSWKASHLRKTTGNQRYRAESELHNESLPKRMLRGIARPIKFILTEPITDLFALYLIVLYVVLFGFLPGFDFIFGEDGIYGFDQLHTGLCFLAMDVGFLIALLPIYPIYKRFQRKLKEAEEAGKERVVPEERLVYAIIAAPLLPISCFWMGWTAWAGVSYWSPIVASAVFGFSVMGIFISCYQYIIDTYETLAATALVGMTISRYCVSGPMVIVSVPMYTNLGVHWTLTLLGCLGLMMTPLPYVFYYFGPMARKKSKNATDFD</sequence>
<dbReference type="PROSITE" id="PS50850">
    <property type="entry name" value="MFS"/>
    <property type="match status" value="1"/>
</dbReference>
<dbReference type="OrthoDB" id="3936150at2759"/>
<dbReference type="PANTHER" id="PTHR23502:SF47">
    <property type="entry name" value="MAJOR FACILITATOR SUPERFAMILY (MFS) PROFILE DOMAIN-CONTAINING PROTEIN-RELATED"/>
    <property type="match status" value="1"/>
</dbReference>
<dbReference type="CDD" id="cd17323">
    <property type="entry name" value="MFS_Tpo1_MDR_like"/>
    <property type="match status" value="1"/>
</dbReference>
<organism evidence="8 9">
    <name type="scientific">Pseudocercospora fuligena</name>
    <dbReference type="NCBI Taxonomy" id="685502"/>
    <lineage>
        <taxon>Eukaryota</taxon>
        <taxon>Fungi</taxon>
        <taxon>Dikarya</taxon>
        <taxon>Ascomycota</taxon>
        <taxon>Pezizomycotina</taxon>
        <taxon>Dothideomycetes</taxon>
        <taxon>Dothideomycetidae</taxon>
        <taxon>Mycosphaerellales</taxon>
        <taxon>Mycosphaerellaceae</taxon>
        <taxon>Pseudocercospora</taxon>
    </lineage>
</organism>
<dbReference type="InterPro" id="IPR020846">
    <property type="entry name" value="MFS_dom"/>
</dbReference>
<feature type="domain" description="Major facilitator superfamily (MFS) profile" evidence="7">
    <location>
        <begin position="70"/>
        <end position="504"/>
    </location>
</feature>
<protein>
    <submittedName>
        <fullName evidence="8">Putative efflux pump kojT</fullName>
    </submittedName>
</protein>
<feature type="transmembrane region" description="Helical" evidence="6">
    <location>
        <begin position="229"/>
        <end position="246"/>
    </location>
</feature>
<feature type="region of interest" description="Disordered" evidence="5">
    <location>
        <begin position="11"/>
        <end position="40"/>
    </location>
</feature>
<evidence type="ECO:0000256" key="2">
    <source>
        <dbReference type="ARBA" id="ARBA00022692"/>
    </source>
</evidence>
<keyword evidence="4 6" id="KW-0472">Membrane</keyword>
<gene>
    <name evidence="8" type="ORF">HII31_06794</name>
</gene>
<evidence type="ECO:0000313" key="8">
    <source>
        <dbReference type="EMBL" id="KAF7191749.1"/>
    </source>
</evidence>
<comment type="subcellular location">
    <subcellularLocation>
        <location evidence="1">Membrane</location>
        <topology evidence="1">Multi-pass membrane protein</topology>
    </subcellularLocation>
</comment>
<keyword evidence="3 6" id="KW-1133">Transmembrane helix</keyword>
<evidence type="ECO:0000256" key="4">
    <source>
        <dbReference type="ARBA" id="ARBA00023136"/>
    </source>
</evidence>
<feature type="transmembrane region" description="Helical" evidence="6">
    <location>
        <begin position="480"/>
        <end position="502"/>
    </location>
</feature>
<evidence type="ECO:0000256" key="6">
    <source>
        <dbReference type="SAM" id="Phobius"/>
    </source>
</evidence>
<reference evidence="8" key="1">
    <citation type="submission" date="2020-04" db="EMBL/GenBank/DDBJ databases">
        <title>Draft genome resource of the tomato pathogen Pseudocercospora fuligena.</title>
        <authorList>
            <person name="Zaccaron A."/>
        </authorList>
    </citation>
    <scope>NUCLEOTIDE SEQUENCE</scope>
    <source>
        <strain evidence="8">PF001</strain>
    </source>
</reference>
<dbReference type="GO" id="GO:0005886">
    <property type="term" value="C:plasma membrane"/>
    <property type="evidence" value="ECO:0007669"/>
    <property type="project" value="TreeGrafter"/>
</dbReference>
<dbReference type="InterPro" id="IPR036259">
    <property type="entry name" value="MFS_trans_sf"/>
</dbReference>
<evidence type="ECO:0000256" key="3">
    <source>
        <dbReference type="ARBA" id="ARBA00022989"/>
    </source>
</evidence>
<feature type="transmembrane region" description="Helical" evidence="6">
    <location>
        <begin position="340"/>
        <end position="363"/>
    </location>
</feature>
<evidence type="ECO:0000313" key="9">
    <source>
        <dbReference type="Proteomes" id="UP000660729"/>
    </source>
</evidence>
<dbReference type="SUPFAM" id="SSF103473">
    <property type="entry name" value="MFS general substrate transporter"/>
    <property type="match status" value="1"/>
</dbReference>
<dbReference type="PANTHER" id="PTHR23502">
    <property type="entry name" value="MAJOR FACILITATOR SUPERFAMILY"/>
    <property type="match status" value="1"/>
</dbReference>
<comment type="caution">
    <text evidence="8">The sequence shown here is derived from an EMBL/GenBank/DDBJ whole genome shotgun (WGS) entry which is preliminary data.</text>
</comment>